<dbReference type="Pfam" id="PF24764">
    <property type="entry name" value="rva_4"/>
    <property type="match status" value="1"/>
</dbReference>
<dbReference type="SUPFAM" id="SSF53098">
    <property type="entry name" value="Ribonuclease H-like"/>
    <property type="match status" value="1"/>
</dbReference>
<gene>
    <name evidence="3" type="ORF">PIIN_10101</name>
</gene>
<dbReference type="InterPro" id="IPR001584">
    <property type="entry name" value="Integrase_cat-core"/>
</dbReference>
<dbReference type="GO" id="GO:0005634">
    <property type="term" value="C:nucleus"/>
    <property type="evidence" value="ECO:0007669"/>
    <property type="project" value="UniProtKB-ARBA"/>
</dbReference>
<dbReference type="InParanoid" id="G4TXQ8"/>
<sequence length="449" mass="51572">MVEPGGQARAEALMAAYIDLCNQIRVAYLTQQQDIMVLRAREASTLRLQQAHRQFIHQDDLDYLLENLDYLLRSLHTKIATIVDQPDIAPARVLTHIAGTGQRGRPRIEIQCEFLVAATELRRPADIAPVVNVSTRTVRRRQLEAGVRQPGLPVSIQRADDTGQRVTMYPGHRSQSQLELTDQNLDELMREGLTLFPAFGQQMQDGFLRSRGFRVPRERIRSAFLRVNGAPAEFGRRRIERRKYNVAGPNSLWHHDGHHKLIRYKFITHAFVDGYSRMVVGIHVVTDNHATTVLSLFESVVDCFGRPRRVRGDYGIENVEVARNQEAARMRLVSGRRGRPSPADLFLFGMIEHGTRGLNEDHRNLEEEHHNLDEDYLENPAEYGVDWDDLEGIYARHRLQGDEEIRLEGSFEEVQVPANVFLRAPPPRFARVIVEPHKRLLLEQSRFRS</sequence>
<dbReference type="PROSITE" id="PS50994">
    <property type="entry name" value="INTEGRASE"/>
    <property type="match status" value="1"/>
</dbReference>
<dbReference type="Gene3D" id="3.30.420.10">
    <property type="entry name" value="Ribonuclease H-like superfamily/Ribonuclease H"/>
    <property type="match status" value="1"/>
</dbReference>
<keyword evidence="4" id="KW-1185">Reference proteome</keyword>
<evidence type="ECO:0000256" key="1">
    <source>
        <dbReference type="ARBA" id="ARBA00022884"/>
    </source>
</evidence>
<dbReference type="OMA" id="YKFITHA"/>
<dbReference type="InterPro" id="IPR036397">
    <property type="entry name" value="RNaseH_sf"/>
</dbReference>
<protein>
    <recommendedName>
        <fullName evidence="2">Integrase catalytic domain-containing protein</fullName>
    </recommendedName>
</protein>
<dbReference type="GO" id="GO:0003723">
    <property type="term" value="F:RNA binding"/>
    <property type="evidence" value="ECO:0007669"/>
    <property type="project" value="UniProtKB-KW"/>
</dbReference>
<dbReference type="HOGENOM" id="CLU_609900_0_0_1"/>
<dbReference type="eggNOG" id="ENOG502SZZ3">
    <property type="taxonomic scope" value="Eukaryota"/>
</dbReference>
<evidence type="ECO:0000313" key="3">
    <source>
        <dbReference type="EMBL" id="CCA76101.1"/>
    </source>
</evidence>
<dbReference type="PANTHER" id="PTHR46791">
    <property type="entry name" value="EXPRESSED PROTEIN"/>
    <property type="match status" value="1"/>
</dbReference>
<dbReference type="InterPro" id="IPR058913">
    <property type="entry name" value="Integrase_dom_put"/>
</dbReference>
<reference evidence="3 4" key="1">
    <citation type="journal article" date="2011" name="PLoS Pathog.">
        <title>Endophytic Life Strategies Decoded by Genome and Transcriptome Analyses of the Mutualistic Root Symbiont Piriformospora indica.</title>
        <authorList>
            <person name="Zuccaro A."/>
            <person name="Lahrmann U."/>
            <person name="Guldener U."/>
            <person name="Langen G."/>
            <person name="Pfiffi S."/>
            <person name="Biedenkopf D."/>
            <person name="Wong P."/>
            <person name="Samans B."/>
            <person name="Grimm C."/>
            <person name="Basiewicz M."/>
            <person name="Murat C."/>
            <person name="Martin F."/>
            <person name="Kogel K.H."/>
        </authorList>
    </citation>
    <scope>NUCLEOTIDE SEQUENCE [LARGE SCALE GENOMIC DNA]</scope>
    <source>
        <strain evidence="3 4">DSM 11827</strain>
    </source>
</reference>
<comment type="caution">
    <text evidence="3">The sequence shown here is derived from an EMBL/GenBank/DDBJ whole genome shotgun (WGS) entry which is preliminary data.</text>
</comment>
<dbReference type="Proteomes" id="UP000007148">
    <property type="component" value="Unassembled WGS sequence"/>
</dbReference>
<dbReference type="AlphaFoldDB" id="G4TXQ8"/>
<dbReference type="PANTHER" id="PTHR46791:SF5">
    <property type="entry name" value="CLR5 DOMAIN-CONTAINING PROTEIN-RELATED"/>
    <property type="match status" value="1"/>
</dbReference>
<name>G4TXQ8_SERID</name>
<keyword evidence="1" id="KW-0694">RNA-binding</keyword>
<dbReference type="GO" id="GO:0015074">
    <property type="term" value="P:DNA integration"/>
    <property type="evidence" value="ECO:0007669"/>
    <property type="project" value="InterPro"/>
</dbReference>
<organism evidence="3 4">
    <name type="scientific">Serendipita indica (strain DSM 11827)</name>
    <name type="common">Root endophyte fungus</name>
    <name type="synonym">Piriformospora indica</name>
    <dbReference type="NCBI Taxonomy" id="1109443"/>
    <lineage>
        <taxon>Eukaryota</taxon>
        <taxon>Fungi</taxon>
        <taxon>Dikarya</taxon>
        <taxon>Basidiomycota</taxon>
        <taxon>Agaricomycotina</taxon>
        <taxon>Agaricomycetes</taxon>
        <taxon>Sebacinales</taxon>
        <taxon>Serendipitaceae</taxon>
        <taxon>Serendipita</taxon>
    </lineage>
</organism>
<dbReference type="STRING" id="1109443.G4TXQ8"/>
<feature type="domain" description="Integrase catalytic" evidence="2">
    <location>
        <begin position="245"/>
        <end position="360"/>
    </location>
</feature>
<dbReference type="EMBL" id="CAFZ01000609">
    <property type="protein sequence ID" value="CCA76101.1"/>
    <property type="molecule type" value="Genomic_DNA"/>
</dbReference>
<proteinExistence type="predicted"/>
<evidence type="ECO:0000313" key="4">
    <source>
        <dbReference type="Proteomes" id="UP000007148"/>
    </source>
</evidence>
<dbReference type="InterPro" id="IPR012337">
    <property type="entry name" value="RNaseH-like_sf"/>
</dbReference>
<accession>G4TXQ8</accession>
<dbReference type="OrthoDB" id="2686689at2759"/>
<evidence type="ECO:0000259" key="2">
    <source>
        <dbReference type="PROSITE" id="PS50994"/>
    </source>
</evidence>